<dbReference type="EMBL" id="CP139858">
    <property type="protein sequence ID" value="WQC00280.1"/>
    <property type="molecule type" value="Genomic_DNA"/>
</dbReference>
<organism evidence="1 2">
    <name type="scientific">Mesorhizobium huakuii</name>
    <dbReference type="NCBI Taxonomy" id="28104"/>
    <lineage>
        <taxon>Bacteria</taxon>
        <taxon>Pseudomonadati</taxon>
        <taxon>Pseudomonadota</taxon>
        <taxon>Alphaproteobacteria</taxon>
        <taxon>Hyphomicrobiales</taxon>
        <taxon>Phyllobacteriaceae</taxon>
        <taxon>Mesorhizobium</taxon>
    </lineage>
</organism>
<proteinExistence type="predicted"/>
<accession>A0ABZ0VS31</accession>
<sequence length="54" mass="6235">MSRHVTFMTIDDAAHYSPQERAAIVAAFRIFLFEVTVWKFRNSSGLALRPRVHS</sequence>
<dbReference type="Proteomes" id="UP001322481">
    <property type="component" value="Chromosome"/>
</dbReference>
<protein>
    <submittedName>
        <fullName evidence="1">Uncharacterized protein</fullName>
    </submittedName>
</protein>
<keyword evidence="2" id="KW-1185">Reference proteome</keyword>
<evidence type="ECO:0000313" key="1">
    <source>
        <dbReference type="EMBL" id="WQC00280.1"/>
    </source>
</evidence>
<dbReference type="RefSeq" id="WP_322415072.1">
    <property type="nucleotide sequence ID" value="NZ_CP139858.1"/>
</dbReference>
<evidence type="ECO:0000313" key="2">
    <source>
        <dbReference type="Proteomes" id="UP001322481"/>
    </source>
</evidence>
<gene>
    <name evidence="1" type="ORF">U0R22_004480</name>
</gene>
<reference evidence="1 2" key="1">
    <citation type="submission" date="2023-11" db="EMBL/GenBank/DDBJ databases">
        <authorList>
            <person name="Panchal A.K."/>
            <person name="Meaney J.S."/>
            <person name="Karas B.J."/>
            <person name="diCenzo G.C."/>
        </authorList>
    </citation>
    <scope>NUCLEOTIDE SEQUENCE [LARGE SCALE GENOMIC DNA]</scope>
    <source>
        <strain evidence="1 2">NZP2235</strain>
    </source>
</reference>
<name>A0ABZ0VS31_9HYPH</name>